<name>A0A5B7SM51_9FLAO</name>
<proteinExistence type="inferred from homology"/>
<evidence type="ECO:0000256" key="1">
    <source>
        <dbReference type="ARBA" id="ARBA00008950"/>
    </source>
</evidence>
<comment type="similarity">
    <text evidence="1 2">Belongs to the metallophosphoesterase superfamily. YfcE family.</text>
</comment>
<dbReference type="NCBIfam" id="TIGR00040">
    <property type="entry name" value="yfcE"/>
    <property type="match status" value="1"/>
</dbReference>
<sequence>MKIGILSDIHDHIDNLKKSKKIFDKEKVEALIFCGDFCSPIPAKVMSKLFDCDIHCVFGNGDGDRFSILKFAEAEAPNLKLYGEYADLKIDGVRIAITHYPFYAKALAKSNDFEAVFCGHSHISNKEIIGNCLLMNPGEILGFKGEPTCGLFDTVSKKATIVTL</sequence>
<gene>
    <name evidence="4" type="ORF">FGM00_06275</name>
</gene>
<dbReference type="InterPro" id="IPR053193">
    <property type="entry name" value="MetalloPDE_YfcE-like"/>
</dbReference>
<reference evidence="4 5" key="1">
    <citation type="submission" date="2019-05" db="EMBL/GenBank/DDBJ databases">
        <title>Genome sequencing of F202Z8.</title>
        <authorList>
            <person name="Kwon Y.M."/>
        </authorList>
    </citation>
    <scope>NUCLEOTIDE SEQUENCE [LARGE SCALE GENOMIC DNA]</scope>
    <source>
        <strain evidence="4 5">F202Z8</strain>
    </source>
</reference>
<dbReference type="Proteomes" id="UP000310017">
    <property type="component" value="Chromosome"/>
</dbReference>
<dbReference type="RefSeq" id="WP_138852076.1">
    <property type="nucleotide sequence ID" value="NZ_CP040710.1"/>
</dbReference>
<accession>A0A5B7SM51</accession>
<evidence type="ECO:0000259" key="3">
    <source>
        <dbReference type="Pfam" id="PF12850"/>
    </source>
</evidence>
<organism evidence="4 5">
    <name type="scientific">Aggregatimonas sangjinii</name>
    <dbReference type="NCBI Taxonomy" id="2583587"/>
    <lineage>
        <taxon>Bacteria</taxon>
        <taxon>Pseudomonadati</taxon>
        <taxon>Bacteroidota</taxon>
        <taxon>Flavobacteriia</taxon>
        <taxon>Flavobacteriales</taxon>
        <taxon>Flavobacteriaceae</taxon>
        <taxon>Aggregatimonas</taxon>
    </lineage>
</organism>
<keyword evidence="5" id="KW-1185">Reference proteome</keyword>
<dbReference type="Pfam" id="PF12850">
    <property type="entry name" value="Metallophos_2"/>
    <property type="match status" value="1"/>
</dbReference>
<dbReference type="GO" id="GO:0016787">
    <property type="term" value="F:hydrolase activity"/>
    <property type="evidence" value="ECO:0007669"/>
    <property type="project" value="UniProtKB-UniRule"/>
</dbReference>
<dbReference type="PANTHER" id="PTHR43165">
    <property type="entry name" value="METALLOPHOSPHOESTERASE"/>
    <property type="match status" value="1"/>
</dbReference>
<dbReference type="InterPro" id="IPR000979">
    <property type="entry name" value="Phosphodiesterase_MJ0936/Vps29"/>
</dbReference>
<protein>
    <recommendedName>
        <fullName evidence="2">Phosphoesterase</fullName>
        <ecNumber evidence="2">3.1.4.-</ecNumber>
    </recommendedName>
</protein>
<evidence type="ECO:0000313" key="4">
    <source>
        <dbReference type="EMBL" id="QCW99724.1"/>
    </source>
</evidence>
<dbReference type="GO" id="GO:0046872">
    <property type="term" value="F:metal ion binding"/>
    <property type="evidence" value="ECO:0007669"/>
    <property type="project" value="UniProtKB-KW"/>
</dbReference>
<dbReference type="InterPro" id="IPR029052">
    <property type="entry name" value="Metallo-depent_PP-like"/>
</dbReference>
<dbReference type="Gene3D" id="3.60.21.10">
    <property type="match status" value="1"/>
</dbReference>
<dbReference type="EC" id="3.1.4.-" evidence="2"/>
<keyword evidence="2" id="KW-0479">Metal-binding</keyword>
<dbReference type="EMBL" id="CP040710">
    <property type="protein sequence ID" value="QCW99724.1"/>
    <property type="molecule type" value="Genomic_DNA"/>
</dbReference>
<dbReference type="SUPFAM" id="SSF56300">
    <property type="entry name" value="Metallo-dependent phosphatases"/>
    <property type="match status" value="1"/>
</dbReference>
<dbReference type="PANTHER" id="PTHR43165:SF1">
    <property type="entry name" value="PHOSPHODIESTERASE MJ0936"/>
    <property type="match status" value="1"/>
</dbReference>
<dbReference type="InterPro" id="IPR024654">
    <property type="entry name" value="Calcineurin-like_PHP_lpxH"/>
</dbReference>
<dbReference type="KEGG" id="asag:FGM00_06275"/>
<feature type="domain" description="Calcineurin-like phosphoesterase" evidence="3">
    <location>
        <begin position="1"/>
        <end position="155"/>
    </location>
</feature>
<comment type="cofactor">
    <cofactor evidence="2">
        <name>a divalent metal cation</name>
        <dbReference type="ChEBI" id="CHEBI:60240"/>
    </cofactor>
</comment>
<dbReference type="AlphaFoldDB" id="A0A5B7SM51"/>
<evidence type="ECO:0000313" key="5">
    <source>
        <dbReference type="Proteomes" id="UP000310017"/>
    </source>
</evidence>
<evidence type="ECO:0000256" key="2">
    <source>
        <dbReference type="RuleBase" id="RU362039"/>
    </source>
</evidence>
<dbReference type="OrthoDB" id="9813918at2"/>